<organism evidence="2">
    <name type="scientific">Selaginella moellendorffii</name>
    <name type="common">Spikemoss</name>
    <dbReference type="NCBI Taxonomy" id="88036"/>
    <lineage>
        <taxon>Eukaryota</taxon>
        <taxon>Viridiplantae</taxon>
        <taxon>Streptophyta</taxon>
        <taxon>Embryophyta</taxon>
        <taxon>Tracheophyta</taxon>
        <taxon>Lycopodiopsida</taxon>
        <taxon>Selaginellales</taxon>
        <taxon>Selaginellaceae</taxon>
        <taxon>Selaginella</taxon>
    </lineage>
</organism>
<dbReference type="KEGG" id="smo:SELMODRAFT_417923"/>
<dbReference type="Proteomes" id="UP000001514">
    <property type="component" value="Unassembled WGS sequence"/>
</dbReference>
<evidence type="ECO:0000313" key="1">
    <source>
        <dbReference type="EMBL" id="EFJ20867.1"/>
    </source>
</evidence>
<dbReference type="Gramene" id="EFJ20867">
    <property type="protein sequence ID" value="EFJ20867"/>
    <property type="gene ID" value="SELMODRAFT_417923"/>
</dbReference>
<gene>
    <name evidence="1" type="ORF">SELMODRAFT_417923</name>
</gene>
<name>D8S439_SELML</name>
<reference evidence="1 2" key="1">
    <citation type="journal article" date="2011" name="Science">
        <title>The Selaginella genome identifies genetic changes associated with the evolution of vascular plants.</title>
        <authorList>
            <person name="Banks J.A."/>
            <person name="Nishiyama T."/>
            <person name="Hasebe M."/>
            <person name="Bowman J.L."/>
            <person name="Gribskov M."/>
            <person name="dePamphilis C."/>
            <person name="Albert V.A."/>
            <person name="Aono N."/>
            <person name="Aoyama T."/>
            <person name="Ambrose B.A."/>
            <person name="Ashton N.W."/>
            <person name="Axtell M.J."/>
            <person name="Barker E."/>
            <person name="Barker M.S."/>
            <person name="Bennetzen J.L."/>
            <person name="Bonawitz N.D."/>
            <person name="Chapple C."/>
            <person name="Cheng C."/>
            <person name="Correa L.G."/>
            <person name="Dacre M."/>
            <person name="DeBarry J."/>
            <person name="Dreyer I."/>
            <person name="Elias M."/>
            <person name="Engstrom E.M."/>
            <person name="Estelle M."/>
            <person name="Feng L."/>
            <person name="Finet C."/>
            <person name="Floyd S.K."/>
            <person name="Frommer W.B."/>
            <person name="Fujita T."/>
            <person name="Gramzow L."/>
            <person name="Gutensohn M."/>
            <person name="Harholt J."/>
            <person name="Hattori M."/>
            <person name="Heyl A."/>
            <person name="Hirai T."/>
            <person name="Hiwatashi Y."/>
            <person name="Ishikawa M."/>
            <person name="Iwata M."/>
            <person name="Karol K.G."/>
            <person name="Koehler B."/>
            <person name="Kolukisaoglu U."/>
            <person name="Kubo M."/>
            <person name="Kurata T."/>
            <person name="Lalonde S."/>
            <person name="Li K."/>
            <person name="Li Y."/>
            <person name="Litt A."/>
            <person name="Lyons E."/>
            <person name="Manning G."/>
            <person name="Maruyama T."/>
            <person name="Michael T.P."/>
            <person name="Mikami K."/>
            <person name="Miyazaki S."/>
            <person name="Morinaga S."/>
            <person name="Murata T."/>
            <person name="Mueller-Roeber B."/>
            <person name="Nelson D.R."/>
            <person name="Obara M."/>
            <person name="Oguri Y."/>
            <person name="Olmstead R.G."/>
            <person name="Onodera N."/>
            <person name="Petersen B.L."/>
            <person name="Pils B."/>
            <person name="Prigge M."/>
            <person name="Rensing S.A."/>
            <person name="Riano-Pachon D.M."/>
            <person name="Roberts A.W."/>
            <person name="Sato Y."/>
            <person name="Scheller H.V."/>
            <person name="Schulz B."/>
            <person name="Schulz C."/>
            <person name="Shakirov E.V."/>
            <person name="Shibagaki N."/>
            <person name="Shinohara N."/>
            <person name="Shippen D.E."/>
            <person name="Soerensen I."/>
            <person name="Sotooka R."/>
            <person name="Sugimoto N."/>
            <person name="Sugita M."/>
            <person name="Sumikawa N."/>
            <person name="Tanurdzic M."/>
            <person name="Theissen G."/>
            <person name="Ulvskov P."/>
            <person name="Wakazuki S."/>
            <person name="Weng J.K."/>
            <person name="Willats W.W."/>
            <person name="Wipf D."/>
            <person name="Wolf P.G."/>
            <person name="Yang L."/>
            <person name="Zimmer A.D."/>
            <person name="Zhu Q."/>
            <person name="Mitros T."/>
            <person name="Hellsten U."/>
            <person name="Loque D."/>
            <person name="Otillar R."/>
            <person name="Salamov A."/>
            <person name="Schmutz J."/>
            <person name="Shapiro H."/>
            <person name="Lindquist E."/>
            <person name="Lucas S."/>
            <person name="Rokhsar D."/>
            <person name="Grigoriev I.V."/>
        </authorList>
    </citation>
    <scope>NUCLEOTIDE SEQUENCE [LARGE SCALE GENOMIC DNA]</scope>
</reference>
<dbReference type="HOGENOM" id="CLU_1581204_0_0_1"/>
<proteinExistence type="predicted"/>
<dbReference type="InParanoid" id="D8S439"/>
<keyword evidence="2" id="KW-1185">Reference proteome</keyword>
<protein>
    <submittedName>
        <fullName evidence="1">Uncharacterized protein</fullName>
    </submittedName>
</protein>
<accession>D8S439</accession>
<evidence type="ECO:0000313" key="2">
    <source>
        <dbReference type="Proteomes" id="UP000001514"/>
    </source>
</evidence>
<dbReference type="EMBL" id="GL377601">
    <property type="protein sequence ID" value="EFJ20867.1"/>
    <property type="molecule type" value="Genomic_DNA"/>
</dbReference>
<dbReference type="AlphaFoldDB" id="D8S439"/>
<sequence>MVGVYQSTYHAVEQHSLEEMLQSEQDIKLVGGTVFNVYSGEESLHILPEDKENKEIFLRKDCFHDATTQHATAIEYIAVELADQKENLESNCNSTKHIGGTFFVNFAINSCFSSSARVFVSDIPVSKLWLNTRGPRDVESAVQETMRVQPLTKAEDRKNISFQGIYNGK</sequence>